<dbReference type="Proteomes" id="UP001209755">
    <property type="component" value="Unassembled WGS sequence"/>
</dbReference>
<dbReference type="SUPFAM" id="SSF47090">
    <property type="entry name" value="PGBD-like"/>
    <property type="match status" value="1"/>
</dbReference>
<dbReference type="Gene3D" id="1.10.101.10">
    <property type="entry name" value="PGBD-like superfamily/PGBD"/>
    <property type="match status" value="1"/>
</dbReference>
<keyword evidence="4" id="KW-1185">Reference proteome</keyword>
<dbReference type="Gene3D" id="3.10.450.50">
    <property type="match status" value="1"/>
</dbReference>
<organism evidence="3 4">
    <name type="scientific">Rhodobium gokarnense</name>
    <dbReference type="NCBI Taxonomy" id="364296"/>
    <lineage>
        <taxon>Bacteria</taxon>
        <taxon>Pseudomonadati</taxon>
        <taxon>Pseudomonadota</taxon>
        <taxon>Alphaproteobacteria</taxon>
        <taxon>Hyphomicrobiales</taxon>
        <taxon>Rhodobiaceae</taxon>
        <taxon>Rhodobium</taxon>
    </lineage>
</organism>
<proteinExistence type="predicted"/>
<feature type="region of interest" description="Disordered" evidence="1">
    <location>
        <begin position="156"/>
        <end position="338"/>
    </location>
</feature>
<dbReference type="RefSeq" id="WP_264603593.1">
    <property type="nucleotide sequence ID" value="NZ_JAOQNS010000017.1"/>
</dbReference>
<feature type="compositionally biased region" description="Basic and acidic residues" evidence="1">
    <location>
        <begin position="169"/>
        <end position="187"/>
    </location>
</feature>
<sequence length="471" mass="50407">MTVSATSAETRGFFRLPAAFFALALATLVPSLLATPAAAQRGDVQRCARTCLDDFGSINHPGYRRCVSRRCLGSGPVIRRAPDPVAPPAPVVRQGPDQPQVRSVQRQLTELGYDPGPVDGLYGEQTAETIRQFLADRGIRGNGRITRRLHRELAAARAEQRRGVARQQPRTEPRTEPRAAPRTERARAPITDDLAPTAPAAKPKPPQPKVAEAAPADEPDTADDAADDRAADEDMADMPEDANGADEATAEDAPSDEASAEPAESEAPEATAPRRAKPRDILAEAAEARRKAEEAENAGAENADDGAEQPDAIAETAEASEAPDADEPEAATADVTDDGPRALIADIYTLPDPDVGVWAKNRRLWYFSDHMLELVEAAEAAMKEKNGSEELDFNPIVPGQDYNITDLSISEPKIDGDTATVTVKFTNTLGGDSKTHELVYTLVTLDDSWLIDDIVTDGTALSDTLQDIAGN</sequence>
<reference evidence="4" key="1">
    <citation type="submission" date="2023-07" db="EMBL/GenBank/DDBJ databases">
        <title>Genome sequencing of Purple Non-Sulfur Bacteria from various extreme environments.</title>
        <authorList>
            <person name="Mayer M."/>
        </authorList>
    </citation>
    <scope>NUCLEOTIDE SEQUENCE [LARGE SCALE GENOMIC DNA]</scope>
    <source>
        <strain evidence="4">DSM 17935</strain>
    </source>
</reference>
<evidence type="ECO:0000259" key="2">
    <source>
        <dbReference type="Pfam" id="PF01471"/>
    </source>
</evidence>
<dbReference type="Pfam" id="PF01471">
    <property type="entry name" value="PG_binding_1"/>
    <property type="match status" value="1"/>
</dbReference>
<accession>A0ABT3HHZ4</accession>
<feature type="domain" description="Peptidoglycan binding-like" evidence="2">
    <location>
        <begin position="98"/>
        <end position="148"/>
    </location>
</feature>
<feature type="compositionally biased region" description="Acidic residues" evidence="1">
    <location>
        <begin position="215"/>
        <end position="267"/>
    </location>
</feature>
<dbReference type="InterPro" id="IPR002477">
    <property type="entry name" value="Peptidoglycan-bd-like"/>
</dbReference>
<evidence type="ECO:0000256" key="1">
    <source>
        <dbReference type="SAM" id="MobiDB-lite"/>
    </source>
</evidence>
<dbReference type="InterPro" id="IPR036365">
    <property type="entry name" value="PGBD-like_sf"/>
</dbReference>
<name>A0ABT3HHZ4_9HYPH</name>
<feature type="compositionally biased region" description="Basic and acidic residues" evidence="1">
    <location>
        <begin position="278"/>
        <end position="294"/>
    </location>
</feature>
<gene>
    <name evidence="3" type="ORF">M2319_004383</name>
</gene>
<evidence type="ECO:0000313" key="4">
    <source>
        <dbReference type="Proteomes" id="UP001209755"/>
    </source>
</evidence>
<dbReference type="InterPro" id="IPR036366">
    <property type="entry name" value="PGBDSf"/>
</dbReference>
<evidence type="ECO:0000313" key="3">
    <source>
        <dbReference type="EMBL" id="MCW2310018.1"/>
    </source>
</evidence>
<protein>
    <recommendedName>
        <fullName evidence="2">Peptidoglycan binding-like domain-containing protein</fullName>
    </recommendedName>
</protein>
<comment type="caution">
    <text evidence="3">The sequence shown here is derived from an EMBL/GenBank/DDBJ whole genome shotgun (WGS) entry which is preliminary data.</text>
</comment>
<dbReference type="EMBL" id="JAOQNS010000017">
    <property type="protein sequence ID" value="MCW2310018.1"/>
    <property type="molecule type" value="Genomic_DNA"/>
</dbReference>